<dbReference type="STRING" id="1693.BMIN_1375"/>
<keyword evidence="2" id="KW-0808">Transferase</keyword>
<evidence type="ECO:0000256" key="1">
    <source>
        <dbReference type="SAM" id="Phobius"/>
    </source>
</evidence>
<keyword evidence="3" id="KW-1185">Reference proteome</keyword>
<dbReference type="eggNOG" id="COG1216">
    <property type="taxonomic scope" value="Bacteria"/>
</dbReference>
<name>A0A087BQI0_9BIFI</name>
<dbReference type="RefSeq" id="WP_156097296.1">
    <property type="nucleotide sequence ID" value="NZ_JGZD01000007.1"/>
</dbReference>
<feature type="transmembrane region" description="Helical" evidence="1">
    <location>
        <begin position="485"/>
        <end position="505"/>
    </location>
</feature>
<sequence>MVVVPMAAVAHRRARYEGVRTRDGRAVDEMGPLDPLPERLRAERRYRYTDVAMHRWPFLWIADVLMSVLGAMVSLLRKSPYEAWTRLSLPWRGWGDASRAVRARRRVSAQSTVAMSRLRMLRATRRQIRQWRSRDRARLSDGATLALNPLVRAHLHRRAIIRSTCAVAMAFLAFLSIVIVRWDVFRGALAGGSLMSSQLPPTAADLGMVIDAADNWWYLGNAAGTAVPSTPWMWVWAGASVLAGGNVVAALSLLFFASAPVCALSMWALAGVFTRSDTLRVAAGLAWVSVGVLMGLYQTANLPMLTVMMFLPVAFAFVFRAVGMYHTEDPRIPRASVQAAACAALAFMPAVAAEPQLVLGLLLVLVSFMPLVRRHRIMLLMIPIPSVAIVAPNVVHALATVTSGGVRQLFGDVMVSGVDINGSPAAMGLIDVLDRAFGLRLATLIASREDLTMMLTVVSAVMLAVTAVVACLSLFLPFVLRVSRMMWMVMVVGLLLSLASSRIAVSTSSQGSVAGSVLPGIALVMLGLLSCLCMVAGGAVRRFSPLPLSAQSEKRPDSHGAVRASMSRVARVALAVVLAGSCAAWFMSGLARDMGRGVSTTVDGLPIIASDYLGKDPTHRILAMSAQNLSRVDTSLMRTQRGDLVDSSPAMAAAELSSTVGHASNLLSSSAARLVAGTDDDAIRDIASLGIGGIYVVADSDDTTASKATEHLVTNITSSDGVEVVVSDASGVYYRITTPLGSTVKDSVGRSEQSRADSWRRLWLVVMGVVTGLYCCVAIPLSFRLRKETA</sequence>
<feature type="transmembrane region" description="Helical" evidence="1">
    <location>
        <begin position="159"/>
        <end position="180"/>
    </location>
</feature>
<feature type="transmembrane region" description="Helical" evidence="1">
    <location>
        <begin position="454"/>
        <end position="479"/>
    </location>
</feature>
<evidence type="ECO:0000313" key="2">
    <source>
        <dbReference type="EMBL" id="KFI73280.1"/>
    </source>
</evidence>
<feature type="transmembrane region" description="Helical" evidence="1">
    <location>
        <begin position="517"/>
        <end position="540"/>
    </location>
</feature>
<dbReference type="AlphaFoldDB" id="A0A087BQI0"/>
<dbReference type="eggNOG" id="COG5617">
    <property type="taxonomic scope" value="Bacteria"/>
</dbReference>
<feature type="transmembrane region" description="Helical" evidence="1">
    <location>
        <begin position="234"/>
        <end position="267"/>
    </location>
</feature>
<comment type="caution">
    <text evidence="2">The sequence shown here is derived from an EMBL/GenBank/DDBJ whole genome shotgun (WGS) entry which is preliminary data.</text>
</comment>
<feature type="transmembrane region" description="Helical" evidence="1">
    <location>
        <begin position="58"/>
        <end position="76"/>
    </location>
</feature>
<reference evidence="2 3" key="1">
    <citation type="submission" date="2014-03" db="EMBL/GenBank/DDBJ databases">
        <title>Genomics of Bifidobacteria.</title>
        <authorList>
            <person name="Ventura M."/>
            <person name="Milani C."/>
            <person name="Lugli G.A."/>
        </authorList>
    </citation>
    <scope>NUCLEOTIDE SEQUENCE [LARGE SCALE GENOMIC DNA]</scope>
    <source>
        <strain evidence="2 3">LMG 11592</strain>
    </source>
</reference>
<proteinExistence type="predicted"/>
<feature type="transmembrane region" description="Helical" evidence="1">
    <location>
        <begin position="279"/>
        <end position="297"/>
    </location>
</feature>
<dbReference type="Proteomes" id="UP000029014">
    <property type="component" value="Unassembled WGS sequence"/>
</dbReference>
<feature type="transmembrane region" description="Helical" evidence="1">
    <location>
        <begin position="303"/>
        <end position="323"/>
    </location>
</feature>
<keyword evidence="1" id="KW-1133">Transmembrane helix</keyword>
<gene>
    <name evidence="2" type="ORF">BMIN_1375</name>
</gene>
<organism evidence="2 3">
    <name type="scientific">Bifidobacterium minimum</name>
    <dbReference type="NCBI Taxonomy" id="1693"/>
    <lineage>
        <taxon>Bacteria</taxon>
        <taxon>Bacillati</taxon>
        <taxon>Actinomycetota</taxon>
        <taxon>Actinomycetes</taxon>
        <taxon>Bifidobacteriales</taxon>
        <taxon>Bifidobacteriaceae</taxon>
        <taxon>Bifidobacterium</taxon>
    </lineage>
</organism>
<keyword evidence="1" id="KW-0472">Membrane</keyword>
<keyword evidence="1" id="KW-0812">Transmembrane</keyword>
<dbReference type="GO" id="GO:0016740">
    <property type="term" value="F:transferase activity"/>
    <property type="evidence" value="ECO:0007669"/>
    <property type="project" value="UniProtKB-KW"/>
</dbReference>
<feature type="transmembrane region" description="Helical" evidence="1">
    <location>
        <begin position="569"/>
        <end position="587"/>
    </location>
</feature>
<accession>A0A087BQI0</accession>
<protein>
    <submittedName>
        <fullName evidence="2">Glycosyltransferase</fullName>
    </submittedName>
</protein>
<evidence type="ECO:0000313" key="3">
    <source>
        <dbReference type="Proteomes" id="UP000029014"/>
    </source>
</evidence>
<feature type="transmembrane region" description="Helical" evidence="1">
    <location>
        <begin position="762"/>
        <end position="783"/>
    </location>
</feature>
<dbReference type="EMBL" id="JGZD01000007">
    <property type="protein sequence ID" value="KFI73280.1"/>
    <property type="molecule type" value="Genomic_DNA"/>
</dbReference>